<dbReference type="AlphaFoldDB" id="A0A1G4W1A9"/>
<dbReference type="EC" id="2.7.13.3" evidence="2"/>
<dbReference type="InterPro" id="IPR050482">
    <property type="entry name" value="Sensor_HK_TwoCompSys"/>
</dbReference>
<reference evidence="13 14" key="1">
    <citation type="submission" date="2016-10" db="EMBL/GenBank/DDBJ databases">
        <authorList>
            <person name="de Groot N.N."/>
        </authorList>
    </citation>
    <scope>NUCLEOTIDE SEQUENCE [LARGE SCALE GENOMIC DNA]</scope>
    <source>
        <strain evidence="13 14">CGMCC 1.3801</strain>
    </source>
</reference>
<evidence type="ECO:0000256" key="9">
    <source>
        <dbReference type="PROSITE-ProRule" id="PRU00339"/>
    </source>
</evidence>
<keyword evidence="10" id="KW-1133">Transmembrane helix</keyword>
<name>A0A1G4W1A9_9FLAO</name>
<dbReference type="SUPFAM" id="SSF55874">
    <property type="entry name" value="ATPase domain of HSP90 chaperone/DNA topoisomerase II/histidine kinase"/>
    <property type="match status" value="1"/>
</dbReference>
<evidence type="ECO:0000313" key="14">
    <source>
        <dbReference type="Proteomes" id="UP000182124"/>
    </source>
</evidence>
<evidence type="ECO:0000256" key="5">
    <source>
        <dbReference type="ARBA" id="ARBA00022741"/>
    </source>
</evidence>
<organism evidence="13 14">
    <name type="scientific">Flavobacterium saliperosum</name>
    <dbReference type="NCBI Taxonomy" id="329186"/>
    <lineage>
        <taxon>Bacteria</taxon>
        <taxon>Pseudomonadati</taxon>
        <taxon>Bacteroidota</taxon>
        <taxon>Flavobacteriia</taxon>
        <taxon>Flavobacteriales</taxon>
        <taxon>Flavobacteriaceae</taxon>
        <taxon>Flavobacterium</taxon>
    </lineage>
</organism>
<dbReference type="CDD" id="cd16917">
    <property type="entry name" value="HATPase_UhpB-NarQ-NarX-like"/>
    <property type="match status" value="1"/>
</dbReference>
<evidence type="ECO:0000256" key="7">
    <source>
        <dbReference type="ARBA" id="ARBA00022840"/>
    </source>
</evidence>
<evidence type="ECO:0000256" key="11">
    <source>
        <dbReference type="SAM" id="SignalP"/>
    </source>
</evidence>
<feature type="repeat" description="TPR" evidence="9">
    <location>
        <begin position="261"/>
        <end position="294"/>
    </location>
</feature>
<dbReference type="Proteomes" id="UP000182124">
    <property type="component" value="Unassembled WGS sequence"/>
</dbReference>
<dbReference type="SUPFAM" id="SSF48452">
    <property type="entry name" value="TPR-like"/>
    <property type="match status" value="2"/>
</dbReference>
<sequence length="595" mass="68806">MKKNNYLFLLLFSFTAFSQQKVVKDSFDYYKENSQFQKALDYSDKKAAYFLNKKDYSNYIKHITNKSRILSKNIKDHKRSLKIIYESLTLLNNVPEFEKVKLYPEISAIYSRLQQFDKSNEIAKKGLKMASHSKNDTITQILNYVVLRNYLTIKDSQNAFPHLEPSLKGARKIKDNQKIAAAYNTHFAFYSLIKEKDIAKKYLDSSMIYAEKSKDRLTINAAKSNLGVHYLTEEIDYNKARDIYLELIAENENDPLNEDLAIAYLNISMVYEELGDFKTANNYLNKYIDYQENTITKKFDSEIEGIRTKYELDKAEKEFRNQEKLLNQKQLKSEKILYLMLALLAFAGILFYFFYQNLKLRQKNKLKDLNHNVQQNLVNATIDGQEEERKRLSGVLHDNISALLSSASLHLMAFEANHPEIDGELKKTKAIIKEAHDKVRDLSHDLIPPVLEKLGLIAAFEDLCEKNSNSLIHFQFNNFIEEDLRFQNDFEMKLYFIVAELFNNIMKHSNAAEASLTLDKENDQLTINIEDNGKGFSTKEGKPKEGLGLSQIKTRIKSLNGSMTINSKEQSGTIIYIKVQIPESKSAPGSNFHNV</sequence>
<comment type="catalytic activity">
    <reaction evidence="1">
        <text>ATP + protein L-histidine = ADP + protein N-phospho-L-histidine.</text>
        <dbReference type="EC" id="2.7.13.3"/>
    </reaction>
</comment>
<keyword evidence="9" id="KW-0802">TPR repeat</keyword>
<dbReference type="PROSITE" id="PS50109">
    <property type="entry name" value="HIS_KIN"/>
    <property type="match status" value="1"/>
</dbReference>
<evidence type="ECO:0000313" key="13">
    <source>
        <dbReference type="EMBL" id="SCX15142.1"/>
    </source>
</evidence>
<dbReference type="GO" id="GO:0016020">
    <property type="term" value="C:membrane"/>
    <property type="evidence" value="ECO:0007669"/>
    <property type="project" value="InterPro"/>
</dbReference>
<dbReference type="Pfam" id="PF07730">
    <property type="entry name" value="HisKA_3"/>
    <property type="match status" value="1"/>
</dbReference>
<feature type="domain" description="Histidine kinase" evidence="12">
    <location>
        <begin position="493"/>
        <end position="583"/>
    </location>
</feature>
<keyword evidence="8" id="KW-0902">Two-component regulatory system</keyword>
<dbReference type="InterPro" id="IPR011712">
    <property type="entry name" value="Sig_transdc_His_kin_sub3_dim/P"/>
</dbReference>
<feature type="signal peptide" evidence="11">
    <location>
        <begin position="1"/>
        <end position="18"/>
    </location>
</feature>
<keyword evidence="6 13" id="KW-0418">Kinase</keyword>
<evidence type="ECO:0000256" key="4">
    <source>
        <dbReference type="ARBA" id="ARBA00022679"/>
    </source>
</evidence>
<keyword evidence="10" id="KW-0472">Membrane</keyword>
<dbReference type="eggNOG" id="COG4585">
    <property type="taxonomic scope" value="Bacteria"/>
</dbReference>
<dbReference type="InterPro" id="IPR019734">
    <property type="entry name" value="TPR_rpt"/>
</dbReference>
<dbReference type="GO" id="GO:0005524">
    <property type="term" value="F:ATP binding"/>
    <property type="evidence" value="ECO:0007669"/>
    <property type="project" value="UniProtKB-KW"/>
</dbReference>
<dbReference type="InterPro" id="IPR011990">
    <property type="entry name" value="TPR-like_helical_dom_sf"/>
</dbReference>
<dbReference type="InterPro" id="IPR003594">
    <property type="entry name" value="HATPase_dom"/>
</dbReference>
<dbReference type="SMART" id="SM00387">
    <property type="entry name" value="HATPase_c"/>
    <property type="match status" value="1"/>
</dbReference>
<feature type="chain" id="PRO_5010175813" description="histidine kinase" evidence="11">
    <location>
        <begin position="19"/>
        <end position="595"/>
    </location>
</feature>
<dbReference type="GO" id="GO:0000155">
    <property type="term" value="F:phosphorelay sensor kinase activity"/>
    <property type="evidence" value="ECO:0007669"/>
    <property type="project" value="InterPro"/>
</dbReference>
<evidence type="ECO:0000259" key="12">
    <source>
        <dbReference type="PROSITE" id="PS50109"/>
    </source>
</evidence>
<evidence type="ECO:0000256" key="6">
    <source>
        <dbReference type="ARBA" id="ARBA00022777"/>
    </source>
</evidence>
<dbReference type="Gene3D" id="1.25.40.10">
    <property type="entry name" value="Tetratricopeptide repeat domain"/>
    <property type="match status" value="2"/>
</dbReference>
<dbReference type="PROSITE" id="PS50005">
    <property type="entry name" value="TPR"/>
    <property type="match status" value="1"/>
</dbReference>
<dbReference type="STRING" id="329186.SAMN02927925_02193"/>
<keyword evidence="3" id="KW-0597">Phosphoprotein</keyword>
<keyword evidence="10" id="KW-0812">Transmembrane</keyword>
<dbReference type="PANTHER" id="PTHR24421:SF10">
    <property type="entry name" value="NITRATE_NITRITE SENSOR PROTEIN NARQ"/>
    <property type="match status" value="1"/>
</dbReference>
<gene>
    <name evidence="13" type="ORF">SAMN02927925_02193</name>
</gene>
<evidence type="ECO:0000256" key="2">
    <source>
        <dbReference type="ARBA" id="ARBA00012438"/>
    </source>
</evidence>
<keyword evidence="7" id="KW-0067">ATP-binding</keyword>
<keyword evidence="4" id="KW-0808">Transferase</keyword>
<dbReference type="Pfam" id="PF02518">
    <property type="entry name" value="HATPase_c"/>
    <property type="match status" value="1"/>
</dbReference>
<dbReference type="InterPro" id="IPR036890">
    <property type="entry name" value="HATPase_C_sf"/>
</dbReference>
<dbReference type="GO" id="GO:0046983">
    <property type="term" value="F:protein dimerization activity"/>
    <property type="evidence" value="ECO:0007669"/>
    <property type="project" value="InterPro"/>
</dbReference>
<feature type="transmembrane region" description="Helical" evidence="10">
    <location>
        <begin position="336"/>
        <end position="355"/>
    </location>
</feature>
<dbReference type="Gene3D" id="1.20.5.1930">
    <property type="match status" value="1"/>
</dbReference>
<keyword evidence="5" id="KW-0547">Nucleotide-binding</keyword>
<evidence type="ECO:0000256" key="1">
    <source>
        <dbReference type="ARBA" id="ARBA00000085"/>
    </source>
</evidence>
<protein>
    <recommendedName>
        <fullName evidence="2">histidine kinase</fullName>
        <ecNumber evidence="2">2.7.13.3</ecNumber>
    </recommendedName>
</protein>
<dbReference type="Gene3D" id="3.30.565.10">
    <property type="entry name" value="Histidine kinase-like ATPase, C-terminal domain"/>
    <property type="match status" value="1"/>
</dbReference>
<evidence type="ECO:0000256" key="10">
    <source>
        <dbReference type="SAM" id="Phobius"/>
    </source>
</evidence>
<proteinExistence type="predicted"/>
<evidence type="ECO:0000256" key="8">
    <source>
        <dbReference type="ARBA" id="ARBA00023012"/>
    </source>
</evidence>
<dbReference type="EMBL" id="FMTY01000005">
    <property type="protein sequence ID" value="SCX15142.1"/>
    <property type="molecule type" value="Genomic_DNA"/>
</dbReference>
<evidence type="ECO:0000256" key="3">
    <source>
        <dbReference type="ARBA" id="ARBA00022553"/>
    </source>
</evidence>
<keyword evidence="11" id="KW-0732">Signal</keyword>
<dbReference type="PANTHER" id="PTHR24421">
    <property type="entry name" value="NITRATE/NITRITE SENSOR PROTEIN NARX-RELATED"/>
    <property type="match status" value="1"/>
</dbReference>
<dbReference type="InterPro" id="IPR005467">
    <property type="entry name" value="His_kinase_dom"/>
</dbReference>
<accession>A0A1G4W1A9</accession>